<accession>A0AAE1R9J6</accession>
<dbReference type="SUPFAM" id="SSF69500">
    <property type="entry name" value="DTD-like"/>
    <property type="match status" value="1"/>
</dbReference>
<comment type="catalytic activity">
    <reaction evidence="3">
        <text>glycyl-tRNA(Ala) + H2O = tRNA(Ala) + glycine + H(+)</text>
        <dbReference type="Rhea" id="RHEA:53744"/>
        <dbReference type="Rhea" id="RHEA-COMP:9657"/>
        <dbReference type="Rhea" id="RHEA-COMP:13640"/>
        <dbReference type="ChEBI" id="CHEBI:15377"/>
        <dbReference type="ChEBI" id="CHEBI:15378"/>
        <dbReference type="ChEBI" id="CHEBI:57305"/>
        <dbReference type="ChEBI" id="CHEBI:78442"/>
        <dbReference type="ChEBI" id="CHEBI:78522"/>
        <dbReference type="EC" id="3.1.1.96"/>
    </reaction>
</comment>
<dbReference type="Pfam" id="PF02580">
    <property type="entry name" value="Tyr_Deacylase"/>
    <property type="match status" value="1"/>
</dbReference>
<name>A0AAE1R9J6_9SOLA</name>
<gene>
    <name evidence="5" type="ORF">RND71_033548</name>
</gene>
<dbReference type="InterPro" id="IPR023509">
    <property type="entry name" value="DTD-like_sf"/>
</dbReference>
<dbReference type="AlphaFoldDB" id="A0AAE1R9J6"/>
<sequence length="265" mass="30066">MDGLTQQIQGEVLWCMLFADDLVLIDETHSEVNAKLEVRLSTQVIPKKGSFKYLGSIIQEDGVIDDDVTDRIGVGWMKWRLTSGVLCDKKVLPKLKEMMISETEGVASVEDEMREVRQKMAEAHEIISLAITSDIGRNLLILEISFESNYFFLKFCRCRKVLNMRLFPNEETGKTWDLSVVQKNYEVLLVSQFTLHGILKGNKPDFHVAMPPEKVKPFYASLVEKFQKAYKQDAVKDGVFGAMMKVDLVNDGPVTMHLDSAQPSK</sequence>
<keyword evidence="6" id="KW-1185">Reference proteome</keyword>
<dbReference type="GO" id="GO:0005737">
    <property type="term" value="C:cytoplasm"/>
    <property type="evidence" value="ECO:0007669"/>
    <property type="project" value="InterPro"/>
</dbReference>
<evidence type="ECO:0000256" key="4">
    <source>
        <dbReference type="ARBA" id="ARBA00048018"/>
    </source>
</evidence>
<dbReference type="InterPro" id="IPR003732">
    <property type="entry name" value="Daa-tRNA_deacyls_DTD"/>
</dbReference>
<dbReference type="PANTHER" id="PTHR10472">
    <property type="entry name" value="D-TYROSYL-TRNA TYR DEACYLASE"/>
    <property type="match status" value="1"/>
</dbReference>
<organism evidence="5 6">
    <name type="scientific">Anisodus tanguticus</name>
    <dbReference type="NCBI Taxonomy" id="243964"/>
    <lineage>
        <taxon>Eukaryota</taxon>
        <taxon>Viridiplantae</taxon>
        <taxon>Streptophyta</taxon>
        <taxon>Embryophyta</taxon>
        <taxon>Tracheophyta</taxon>
        <taxon>Spermatophyta</taxon>
        <taxon>Magnoliopsida</taxon>
        <taxon>eudicotyledons</taxon>
        <taxon>Gunneridae</taxon>
        <taxon>Pentapetalae</taxon>
        <taxon>asterids</taxon>
        <taxon>lamiids</taxon>
        <taxon>Solanales</taxon>
        <taxon>Solanaceae</taxon>
        <taxon>Solanoideae</taxon>
        <taxon>Hyoscyameae</taxon>
        <taxon>Anisodus</taxon>
    </lineage>
</organism>
<comment type="similarity">
    <text evidence="1">Belongs to the DTD family.</text>
</comment>
<evidence type="ECO:0000256" key="2">
    <source>
        <dbReference type="ARBA" id="ARBA00013056"/>
    </source>
</evidence>
<evidence type="ECO:0000256" key="3">
    <source>
        <dbReference type="ARBA" id="ARBA00047676"/>
    </source>
</evidence>
<dbReference type="Proteomes" id="UP001291623">
    <property type="component" value="Unassembled WGS sequence"/>
</dbReference>
<evidence type="ECO:0000256" key="1">
    <source>
        <dbReference type="ARBA" id="ARBA00009673"/>
    </source>
</evidence>
<dbReference type="EMBL" id="JAVYJV010000018">
    <property type="protein sequence ID" value="KAK4347209.1"/>
    <property type="molecule type" value="Genomic_DNA"/>
</dbReference>
<dbReference type="Gene3D" id="3.50.80.10">
    <property type="entry name" value="D-tyrosyl-tRNA(Tyr) deacylase"/>
    <property type="match status" value="1"/>
</dbReference>
<comment type="caution">
    <text evidence="5">The sequence shown here is derived from an EMBL/GenBank/DDBJ whole genome shotgun (WGS) entry which is preliminary data.</text>
</comment>
<dbReference type="EC" id="3.1.1.96" evidence="2"/>
<comment type="catalytic activity">
    <reaction evidence="4">
        <text>a D-aminoacyl-tRNA + H2O = a tRNA + a D-alpha-amino acid + H(+)</text>
        <dbReference type="Rhea" id="RHEA:13953"/>
        <dbReference type="Rhea" id="RHEA-COMP:10123"/>
        <dbReference type="Rhea" id="RHEA-COMP:10124"/>
        <dbReference type="ChEBI" id="CHEBI:15377"/>
        <dbReference type="ChEBI" id="CHEBI:15378"/>
        <dbReference type="ChEBI" id="CHEBI:59871"/>
        <dbReference type="ChEBI" id="CHEBI:78442"/>
        <dbReference type="ChEBI" id="CHEBI:79333"/>
        <dbReference type="EC" id="3.1.1.96"/>
    </reaction>
</comment>
<dbReference type="PANTHER" id="PTHR10472:SF5">
    <property type="entry name" value="D-AMINOACYL-TRNA DEACYLASE 1"/>
    <property type="match status" value="1"/>
</dbReference>
<dbReference type="FunFam" id="3.50.80.10:FF:000001">
    <property type="entry name" value="D-aminoacyl-tRNA deacylase"/>
    <property type="match status" value="1"/>
</dbReference>
<reference evidence="5" key="1">
    <citation type="submission" date="2023-12" db="EMBL/GenBank/DDBJ databases">
        <title>Genome assembly of Anisodus tanguticus.</title>
        <authorList>
            <person name="Wang Y.-J."/>
        </authorList>
    </citation>
    <scope>NUCLEOTIDE SEQUENCE</scope>
    <source>
        <strain evidence="5">KB-2021</strain>
        <tissue evidence="5">Leaf</tissue>
    </source>
</reference>
<dbReference type="GO" id="GO:0051500">
    <property type="term" value="F:D-tyrosyl-tRNA(Tyr) deacylase activity"/>
    <property type="evidence" value="ECO:0007669"/>
    <property type="project" value="TreeGrafter"/>
</dbReference>
<evidence type="ECO:0000313" key="6">
    <source>
        <dbReference type="Proteomes" id="UP001291623"/>
    </source>
</evidence>
<protein>
    <recommendedName>
        <fullName evidence="2">D-aminoacyl-tRNA deacylase</fullName>
        <ecNumber evidence="2">3.1.1.96</ecNumber>
    </recommendedName>
</protein>
<evidence type="ECO:0000313" key="5">
    <source>
        <dbReference type="EMBL" id="KAK4347209.1"/>
    </source>
</evidence>
<proteinExistence type="inferred from homology"/>